<dbReference type="InParanoid" id="F8PH73"/>
<protein>
    <submittedName>
        <fullName evidence="2">Uncharacterized protein</fullName>
    </submittedName>
</protein>
<name>F8PH73_SERL3</name>
<proteinExistence type="predicted"/>
<sequence length="120" mass="13052">MSVYFLLTLPIQAGAGDDREYINVKNAGRSEYSESHFDGQAPVQPGALSVELSFGSSLIPSIPASVDPSPSANDPSCGSKKLPAYKKKKNQKAKDINKFFHHKVEYHWSDDPGLANICKA</sequence>
<evidence type="ECO:0000313" key="2">
    <source>
        <dbReference type="EMBL" id="EGO04457.1"/>
    </source>
</evidence>
<keyword evidence="3" id="KW-1185">Reference proteome</keyword>
<gene>
    <name evidence="2" type="ORF">SERLA73DRAFT_68144</name>
</gene>
<dbReference type="HOGENOM" id="CLU_2051057_0_0_1"/>
<reference evidence="3" key="1">
    <citation type="journal article" date="2011" name="Science">
        <title>The plant cell wall-decomposing machinery underlies the functional diversity of forest fungi.</title>
        <authorList>
            <person name="Eastwood D.C."/>
            <person name="Floudas D."/>
            <person name="Binder M."/>
            <person name="Majcherczyk A."/>
            <person name="Schneider P."/>
            <person name="Aerts A."/>
            <person name="Asiegbu F.O."/>
            <person name="Baker S.E."/>
            <person name="Barry K."/>
            <person name="Bendiksby M."/>
            <person name="Blumentritt M."/>
            <person name="Coutinho P.M."/>
            <person name="Cullen D."/>
            <person name="de Vries R.P."/>
            <person name="Gathman A."/>
            <person name="Goodell B."/>
            <person name="Henrissat B."/>
            <person name="Ihrmark K."/>
            <person name="Kauserud H."/>
            <person name="Kohler A."/>
            <person name="LaButti K."/>
            <person name="Lapidus A."/>
            <person name="Lavin J.L."/>
            <person name="Lee Y.-H."/>
            <person name="Lindquist E."/>
            <person name="Lilly W."/>
            <person name="Lucas S."/>
            <person name="Morin E."/>
            <person name="Murat C."/>
            <person name="Oguiza J.A."/>
            <person name="Park J."/>
            <person name="Pisabarro A.G."/>
            <person name="Riley R."/>
            <person name="Rosling A."/>
            <person name="Salamov A."/>
            <person name="Schmidt O."/>
            <person name="Schmutz J."/>
            <person name="Skrede I."/>
            <person name="Stenlid J."/>
            <person name="Wiebenga A."/>
            <person name="Xie X."/>
            <person name="Kuees U."/>
            <person name="Hibbett D.S."/>
            <person name="Hoffmeister D."/>
            <person name="Hoegberg N."/>
            <person name="Martin F."/>
            <person name="Grigoriev I.V."/>
            <person name="Watkinson S.C."/>
        </authorList>
    </citation>
    <scope>NUCLEOTIDE SEQUENCE [LARGE SCALE GENOMIC DNA]</scope>
    <source>
        <strain evidence="3">strain S7.3</strain>
    </source>
</reference>
<dbReference type="Proteomes" id="UP000008063">
    <property type="component" value="Unassembled WGS sequence"/>
</dbReference>
<evidence type="ECO:0000256" key="1">
    <source>
        <dbReference type="SAM" id="MobiDB-lite"/>
    </source>
</evidence>
<organism evidence="3">
    <name type="scientific">Serpula lacrymans var. lacrymans (strain S7.3)</name>
    <name type="common">Dry rot fungus</name>
    <dbReference type="NCBI Taxonomy" id="936435"/>
    <lineage>
        <taxon>Eukaryota</taxon>
        <taxon>Fungi</taxon>
        <taxon>Dikarya</taxon>
        <taxon>Basidiomycota</taxon>
        <taxon>Agaricomycotina</taxon>
        <taxon>Agaricomycetes</taxon>
        <taxon>Agaricomycetidae</taxon>
        <taxon>Boletales</taxon>
        <taxon>Coniophorineae</taxon>
        <taxon>Serpulaceae</taxon>
        <taxon>Serpula</taxon>
    </lineage>
</organism>
<feature type="region of interest" description="Disordered" evidence="1">
    <location>
        <begin position="64"/>
        <end position="92"/>
    </location>
</feature>
<evidence type="ECO:0000313" key="3">
    <source>
        <dbReference type="Proteomes" id="UP000008063"/>
    </source>
</evidence>
<dbReference type="AlphaFoldDB" id="F8PH73"/>
<dbReference type="EMBL" id="GL945474">
    <property type="protein sequence ID" value="EGO04457.1"/>
    <property type="molecule type" value="Genomic_DNA"/>
</dbReference>
<accession>F8PH73</accession>